<reference evidence="1 2" key="1">
    <citation type="submission" date="2018-06" db="EMBL/GenBank/DDBJ databases">
        <title>Nitrincola tibetense sp. nov., isolated from Lake XuguoCo on Tibetan Plateau.</title>
        <authorList>
            <person name="Xing P."/>
        </authorList>
    </citation>
    <scope>NUCLEOTIDE SEQUENCE [LARGE SCALE GENOMIC DNA]</scope>
    <source>
        <strain evidence="2">xg18</strain>
    </source>
</reference>
<evidence type="ECO:0000313" key="2">
    <source>
        <dbReference type="Proteomes" id="UP000250744"/>
    </source>
</evidence>
<gene>
    <name evidence="1" type="ORF">DN062_00510</name>
</gene>
<sequence>MANQFNIGDIVQLKSGGPKMTVTQVRDKYVSTAWFAGSKKEDGIFPMEAIVIFEEKGK</sequence>
<dbReference type="OrthoDB" id="1264301at2"/>
<dbReference type="EMBL" id="QKRX01000001">
    <property type="protein sequence ID" value="RAU19600.1"/>
    <property type="molecule type" value="Genomic_DNA"/>
</dbReference>
<dbReference type="InterPro" id="IPR019226">
    <property type="entry name" value="DUF2158"/>
</dbReference>
<dbReference type="Pfam" id="PF09926">
    <property type="entry name" value="DUF2158"/>
    <property type="match status" value="1"/>
</dbReference>
<accession>A0A364NRG8</accession>
<comment type="caution">
    <text evidence="1">The sequence shown here is derived from an EMBL/GenBank/DDBJ whole genome shotgun (WGS) entry which is preliminary data.</text>
</comment>
<organism evidence="1 2">
    <name type="scientific">Nitrincola tibetensis</name>
    <dbReference type="NCBI Taxonomy" id="2219697"/>
    <lineage>
        <taxon>Bacteria</taxon>
        <taxon>Pseudomonadati</taxon>
        <taxon>Pseudomonadota</taxon>
        <taxon>Gammaproteobacteria</taxon>
        <taxon>Oceanospirillales</taxon>
        <taxon>Oceanospirillaceae</taxon>
        <taxon>Nitrincola</taxon>
    </lineage>
</organism>
<proteinExistence type="predicted"/>
<dbReference type="RefSeq" id="WP_112156595.1">
    <property type="nucleotide sequence ID" value="NZ_QKRX01000001.1"/>
</dbReference>
<dbReference type="Proteomes" id="UP000250744">
    <property type="component" value="Unassembled WGS sequence"/>
</dbReference>
<dbReference type="AlphaFoldDB" id="A0A364NRG8"/>
<protein>
    <submittedName>
        <fullName evidence="1">DUF2158 domain-containing protein</fullName>
    </submittedName>
</protein>
<name>A0A364NRG8_9GAMM</name>
<evidence type="ECO:0000313" key="1">
    <source>
        <dbReference type="EMBL" id="RAU19600.1"/>
    </source>
</evidence>
<keyword evidence="2" id="KW-1185">Reference proteome</keyword>